<keyword evidence="1" id="KW-0479">Metal-binding</keyword>
<organism evidence="4 5">
    <name type="scientific">SAR86 cluster bacterium</name>
    <dbReference type="NCBI Taxonomy" id="2030880"/>
    <lineage>
        <taxon>Bacteria</taxon>
        <taxon>Pseudomonadati</taxon>
        <taxon>Pseudomonadota</taxon>
        <taxon>Gammaproteobacteria</taxon>
        <taxon>SAR86 cluster</taxon>
    </lineage>
</organism>
<evidence type="ECO:0000313" key="4">
    <source>
        <dbReference type="EMBL" id="RCL41038.1"/>
    </source>
</evidence>
<gene>
    <name evidence="4" type="ORF">DBW96_02650</name>
</gene>
<dbReference type="NCBIfam" id="TIGR01488">
    <property type="entry name" value="HAD-SF-IB"/>
    <property type="match status" value="1"/>
</dbReference>
<reference evidence="4 5" key="1">
    <citation type="journal article" date="2018" name="Microbiome">
        <title>Fine metagenomic profile of the Mediterranean stratified and mixed water columns revealed by assembly and recruitment.</title>
        <authorList>
            <person name="Haro-Moreno J.M."/>
            <person name="Lopez-Perez M."/>
            <person name="De La Torre J.R."/>
            <person name="Picazo A."/>
            <person name="Camacho A."/>
            <person name="Rodriguez-Valera F."/>
        </authorList>
    </citation>
    <scope>NUCLEOTIDE SEQUENCE [LARGE SCALE GENOMIC DNA]</scope>
    <source>
        <strain evidence="4">MED-G82</strain>
    </source>
</reference>
<accession>A0A368BUN0</accession>
<dbReference type="InterPro" id="IPR036412">
    <property type="entry name" value="HAD-like_sf"/>
</dbReference>
<dbReference type="Proteomes" id="UP000253307">
    <property type="component" value="Unassembled WGS sequence"/>
</dbReference>
<protein>
    <submittedName>
        <fullName evidence="4">HAD-IB family hydrolase</fullName>
    </submittedName>
</protein>
<dbReference type="InterPro" id="IPR006385">
    <property type="entry name" value="HAD_hydro_SerB1"/>
</dbReference>
<dbReference type="Gene3D" id="1.20.1440.100">
    <property type="entry name" value="SG protein - dephosphorylation function"/>
    <property type="match status" value="1"/>
</dbReference>
<dbReference type="GO" id="GO:0016787">
    <property type="term" value="F:hydrolase activity"/>
    <property type="evidence" value="ECO:0007669"/>
    <property type="project" value="UniProtKB-KW"/>
</dbReference>
<name>A0A368BUN0_9GAMM</name>
<evidence type="ECO:0000313" key="5">
    <source>
        <dbReference type="Proteomes" id="UP000253307"/>
    </source>
</evidence>
<dbReference type="EMBL" id="QOPE01000017">
    <property type="protein sequence ID" value="RCL41038.1"/>
    <property type="molecule type" value="Genomic_DNA"/>
</dbReference>
<dbReference type="Gene3D" id="3.40.50.1000">
    <property type="entry name" value="HAD superfamily/HAD-like"/>
    <property type="match status" value="1"/>
</dbReference>
<evidence type="ECO:0000256" key="1">
    <source>
        <dbReference type="ARBA" id="ARBA00022723"/>
    </source>
</evidence>
<keyword evidence="3" id="KW-0460">Magnesium</keyword>
<dbReference type="InterPro" id="IPR050582">
    <property type="entry name" value="HAD-like_SerB"/>
</dbReference>
<dbReference type="SUPFAM" id="SSF56784">
    <property type="entry name" value="HAD-like"/>
    <property type="match status" value="1"/>
</dbReference>
<dbReference type="Pfam" id="PF12710">
    <property type="entry name" value="HAD"/>
    <property type="match status" value="1"/>
</dbReference>
<proteinExistence type="predicted"/>
<dbReference type="AlphaFoldDB" id="A0A368BUN0"/>
<dbReference type="NCBIfam" id="TIGR01490">
    <property type="entry name" value="HAD-SF-IB-hyp1"/>
    <property type="match status" value="1"/>
</dbReference>
<keyword evidence="2 4" id="KW-0378">Hydrolase</keyword>
<sequence length="221" mass="24904">MSEEKLVIFDLDNTILNGDSDYSMINFLVAKSILDNSALDVNQSFMDDYKEGKLDFDEYTKFALKSFIGMSHIEISELTIEFVKEVIEPMINIYALKIIHDHQDDGCKILIASATNELIVKPIAKRLEVADYLGTKVEFIDNKCTGKYLPPSALGEGKLKLVTGWAKIKGFNLELATFYSDSINDLPLLEKVNNPIAVNPDPKLEKISITRGWQILDLPRI</sequence>
<evidence type="ECO:0000256" key="2">
    <source>
        <dbReference type="ARBA" id="ARBA00022801"/>
    </source>
</evidence>
<dbReference type="GO" id="GO:0046872">
    <property type="term" value="F:metal ion binding"/>
    <property type="evidence" value="ECO:0007669"/>
    <property type="project" value="UniProtKB-KW"/>
</dbReference>
<dbReference type="PANTHER" id="PTHR43344">
    <property type="entry name" value="PHOSPHOSERINE PHOSPHATASE"/>
    <property type="match status" value="1"/>
</dbReference>
<evidence type="ECO:0000256" key="3">
    <source>
        <dbReference type="ARBA" id="ARBA00022842"/>
    </source>
</evidence>
<dbReference type="InterPro" id="IPR023214">
    <property type="entry name" value="HAD_sf"/>
</dbReference>
<dbReference type="PANTHER" id="PTHR43344:SF13">
    <property type="entry name" value="PHOSPHATASE RV3661-RELATED"/>
    <property type="match status" value="1"/>
</dbReference>
<comment type="caution">
    <text evidence="4">The sequence shown here is derived from an EMBL/GenBank/DDBJ whole genome shotgun (WGS) entry which is preliminary data.</text>
</comment>